<accession>A0A2I0TVE3</accession>
<name>A0A2I0TVE3_LIMLA</name>
<evidence type="ECO:0000313" key="1">
    <source>
        <dbReference type="EMBL" id="PKU37765.1"/>
    </source>
</evidence>
<sequence length="131" mass="15120">MADLLFEQDYRGEENQARRGSWIGSSLNRRDEEKQNERTEGRLHTSFWRLSGTKDLVQMLFRTSEVHDEFHESESEFSLEGGEGIRLVTAFLIKLQSPVTLWVQDASALWLRCIIDCPKDHRVNPAKNGLG</sequence>
<reference evidence="2" key="1">
    <citation type="submission" date="2017-11" db="EMBL/GenBank/DDBJ databases">
        <authorList>
            <person name="Lima N.C."/>
            <person name="Parody-Merino A.M."/>
            <person name="Battley P.F."/>
            <person name="Fidler A.E."/>
            <person name="Prosdocimi F."/>
        </authorList>
    </citation>
    <scope>NUCLEOTIDE SEQUENCE [LARGE SCALE GENOMIC DNA]</scope>
</reference>
<dbReference type="EMBL" id="KZ506997">
    <property type="protein sequence ID" value="PKU37765.1"/>
    <property type="molecule type" value="Genomic_DNA"/>
</dbReference>
<organism evidence="1 2">
    <name type="scientific">Limosa lapponica baueri</name>
    <dbReference type="NCBI Taxonomy" id="1758121"/>
    <lineage>
        <taxon>Eukaryota</taxon>
        <taxon>Metazoa</taxon>
        <taxon>Chordata</taxon>
        <taxon>Craniata</taxon>
        <taxon>Vertebrata</taxon>
        <taxon>Euteleostomi</taxon>
        <taxon>Archelosauria</taxon>
        <taxon>Archosauria</taxon>
        <taxon>Dinosauria</taxon>
        <taxon>Saurischia</taxon>
        <taxon>Theropoda</taxon>
        <taxon>Coelurosauria</taxon>
        <taxon>Aves</taxon>
        <taxon>Neognathae</taxon>
        <taxon>Neoaves</taxon>
        <taxon>Charadriiformes</taxon>
        <taxon>Scolopacidae</taxon>
        <taxon>Limosa</taxon>
    </lineage>
</organism>
<dbReference type="AlphaFoldDB" id="A0A2I0TVE3"/>
<protein>
    <submittedName>
        <fullName evidence="1">Uncharacterized protein</fullName>
    </submittedName>
</protein>
<proteinExistence type="predicted"/>
<gene>
    <name evidence="1" type="ORF">llap_11932</name>
</gene>
<reference evidence="2" key="2">
    <citation type="submission" date="2017-12" db="EMBL/GenBank/DDBJ databases">
        <title>Genome sequence of the Bar-tailed Godwit (Limosa lapponica baueri).</title>
        <authorList>
            <person name="Lima N.C.B."/>
            <person name="Parody-Merino A.M."/>
            <person name="Battley P.F."/>
            <person name="Fidler A.E."/>
            <person name="Prosdocimi F."/>
        </authorList>
    </citation>
    <scope>NUCLEOTIDE SEQUENCE [LARGE SCALE GENOMIC DNA]</scope>
</reference>
<evidence type="ECO:0000313" key="2">
    <source>
        <dbReference type="Proteomes" id="UP000233556"/>
    </source>
</evidence>
<dbReference type="Proteomes" id="UP000233556">
    <property type="component" value="Unassembled WGS sequence"/>
</dbReference>
<keyword evidence="2" id="KW-1185">Reference proteome</keyword>